<keyword evidence="3 4" id="KW-0443">Lipid metabolism</keyword>
<dbReference type="OMA" id="HEFDQRD"/>
<evidence type="ECO:0000256" key="5">
    <source>
        <dbReference type="SAM" id="MobiDB-lite"/>
    </source>
</evidence>
<dbReference type="Proteomes" id="UP000091857">
    <property type="component" value="Chromosome 9"/>
</dbReference>
<feature type="active site" description="Proton acceptor" evidence="4">
    <location>
        <position position="423"/>
    </location>
</feature>
<dbReference type="STRING" id="3983.A0A251KIW4"/>
<dbReference type="InterPro" id="IPR050301">
    <property type="entry name" value="NTE"/>
</dbReference>
<dbReference type="EMBL" id="CM004395">
    <property type="protein sequence ID" value="OAY40274.1"/>
    <property type="molecule type" value="Genomic_DNA"/>
</dbReference>
<dbReference type="InterPro" id="IPR021771">
    <property type="entry name" value="Triacylglycerol_lipase_N"/>
</dbReference>
<feature type="active site" description="Nucleophile" evidence="4">
    <location>
        <position position="265"/>
    </location>
</feature>
<feature type="region of interest" description="Disordered" evidence="5">
    <location>
        <begin position="638"/>
        <end position="672"/>
    </location>
</feature>
<dbReference type="PANTHER" id="PTHR14226:SF10">
    <property type="entry name" value="TRIACYLGLYCEROL LIPASE 4-RELATED"/>
    <property type="match status" value="1"/>
</dbReference>
<dbReference type="Gramene" id="Manes.09G009300.4.v8.1">
    <property type="protein sequence ID" value="Manes.09G009300.4.v8.1.CDS"/>
    <property type="gene ID" value="Manes.09G009300.v8.1"/>
</dbReference>
<keyword evidence="8" id="KW-1185">Reference proteome</keyword>
<evidence type="ECO:0000256" key="3">
    <source>
        <dbReference type="ARBA" id="ARBA00023098"/>
    </source>
</evidence>
<dbReference type="PROSITE" id="PS51635">
    <property type="entry name" value="PNPLA"/>
    <property type="match status" value="1"/>
</dbReference>
<dbReference type="Pfam" id="PF01734">
    <property type="entry name" value="Patatin"/>
    <property type="match status" value="1"/>
</dbReference>
<evidence type="ECO:0000313" key="8">
    <source>
        <dbReference type="Proteomes" id="UP000091857"/>
    </source>
</evidence>
<dbReference type="Gramene" id="Manes.09G009300.3.v8.1">
    <property type="protein sequence ID" value="Manes.09G009300.3.v8.1.CDS"/>
    <property type="gene ID" value="Manes.09G009300.v8.1"/>
</dbReference>
<dbReference type="InterPro" id="IPR002641">
    <property type="entry name" value="PNPLA_dom"/>
</dbReference>
<dbReference type="EMBL" id="CM004395">
    <property type="protein sequence ID" value="OAY40273.1"/>
    <property type="molecule type" value="Genomic_DNA"/>
</dbReference>
<sequence length="833" mass="93834">MDISTEAYVDPFTIGPSTIIGRTIAFRVLFCKSISHLRRKIYHVLLKYFYRCRDASASSLSWLHPRNPQGILAMVTVIAFLLKRYTNVKLRAEMAYRRKFWRNMMRTALTYEEWAHAAKMLDKETPKMNESDLYDEELVRNKLQELRHRRQEGSLRDIIFCMRADLIRNLGNMCNPELHKERLQVPKLIKEYIDEVSTQLRMVCDSDSQDVILEEKLSFMHETRHAFGRTALLLSGGASLGAFHVGVVKALVEHKLLPRVIAGSSVGSIMCSVVATRSWPELQSFFEDSLHSLQFFDQMGGLLTVVKRVRTQGAVHDIRYLQWMLRNLTSNLTFQEAYDMTGRILGITVCSPRKHEPPRCLNYLTSPHVVIWSAVTASCAFPGLFEAQELMAKDRSGEIVPYHPPFNLDPEEGSSTSARRWRDGSLEIDLPMMQLKELFNVNHFIVSQANPHIVPLLRMKELVRVYGGNFAAKLAHLTEMEVKHRFNQALELGFPLGGVAKLFAQDWEGDITVVMPATLAQISKIIQNPTSLELQKAINQGRRCTWEKLSAIKANCGIELCLDECVVILNHMRRLKRSAERAAAASHGAASTVKFSASKRIPSWNCIARENSTGSLEEDPADFASTFHQGVGVSGWGVPSGRNVRTHRNIHDGSDSEPDTVDLSSWTRSGGPLMRSSSANQFIDFVRNLDVDAELTKGFMTHPNSPVAQMGITEAYNQMSRLTTPERNSESEFEPVDFSSRSSGNSSSITVTEGDVLQPERIRNGFVLNVVKKENLALSNRTQDLNYNKEVPECVQLDCPERDIDASSASESDDDDNNVTVTNMSKETVTVQD</sequence>
<dbReference type="Gramene" id="Manes.09G009300.5.v8.1">
    <property type="protein sequence ID" value="Manes.09G009300.5.v8.1.CDS"/>
    <property type="gene ID" value="Manes.09G009300.v8.1"/>
</dbReference>
<comment type="caution">
    <text evidence="4">Lacks conserved residue(s) required for the propagation of feature annotation.</text>
</comment>
<feature type="domain" description="PNPLA" evidence="6">
    <location>
        <begin position="232"/>
        <end position="436"/>
    </location>
</feature>
<proteinExistence type="predicted"/>
<evidence type="ECO:0000256" key="2">
    <source>
        <dbReference type="ARBA" id="ARBA00022963"/>
    </source>
</evidence>
<gene>
    <name evidence="7" type="ORF">MANES_09G009300</name>
</gene>
<feature type="compositionally biased region" description="Polar residues" evidence="5">
    <location>
        <begin position="824"/>
        <end position="833"/>
    </location>
</feature>
<evidence type="ECO:0000313" key="7">
    <source>
        <dbReference type="EMBL" id="OAY40274.1"/>
    </source>
</evidence>
<evidence type="ECO:0000256" key="4">
    <source>
        <dbReference type="PROSITE-ProRule" id="PRU01161"/>
    </source>
</evidence>
<evidence type="ECO:0000259" key="6">
    <source>
        <dbReference type="PROSITE" id="PS51635"/>
    </source>
</evidence>
<dbReference type="GO" id="GO:0004806">
    <property type="term" value="F:triacylglycerol lipase activity"/>
    <property type="evidence" value="ECO:0007669"/>
    <property type="project" value="InterPro"/>
</dbReference>
<organism evidence="7 8">
    <name type="scientific">Manihot esculenta</name>
    <name type="common">Cassava</name>
    <name type="synonym">Jatropha manihot</name>
    <dbReference type="NCBI Taxonomy" id="3983"/>
    <lineage>
        <taxon>Eukaryota</taxon>
        <taxon>Viridiplantae</taxon>
        <taxon>Streptophyta</taxon>
        <taxon>Embryophyta</taxon>
        <taxon>Tracheophyta</taxon>
        <taxon>Spermatophyta</taxon>
        <taxon>Magnoliopsida</taxon>
        <taxon>eudicotyledons</taxon>
        <taxon>Gunneridae</taxon>
        <taxon>Pentapetalae</taxon>
        <taxon>rosids</taxon>
        <taxon>fabids</taxon>
        <taxon>Malpighiales</taxon>
        <taxon>Euphorbiaceae</taxon>
        <taxon>Crotonoideae</taxon>
        <taxon>Manihoteae</taxon>
        <taxon>Manihot</taxon>
    </lineage>
</organism>
<dbReference type="PANTHER" id="PTHR14226">
    <property type="entry name" value="NEUROPATHY TARGET ESTERASE/SWISS CHEESE D.MELANOGASTER"/>
    <property type="match status" value="1"/>
</dbReference>
<feature type="region of interest" description="Disordered" evidence="5">
    <location>
        <begin position="721"/>
        <end position="752"/>
    </location>
</feature>
<dbReference type="CDD" id="cd07231">
    <property type="entry name" value="Pat_SDP1-like"/>
    <property type="match status" value="1"/>
</dbReference>
<feature type="short sequence motif" description="GXSXG" evidence="4">
    <location>
        <begin position="263"/>
        <end position="267"/>
    </location>
</feature>
<reference evidence="7 8" key="1">
    <citation type="submission" date="2016-02" db="EMBL/GenBank/DDBJ databases">
        <title>WGS assembly of Manihot esculenta.</title>
        <authorList>
            <person name="Bredeson J.V."/>
            <person name="Prochnik S.E."/>
            <person name="Lyons J.B."/>
            <person name="Schmutz J."/>
            <person name="Grimwood J."/>
            <person name="Vrebalov J."/>
            <person name="Bart R.S."/>
            <person name="Amuge T."/>
            <person name="Ferguson M.E."/>
            <person name="Green R."/>
            <person name="Putnam N."/>
            <person name="Stites J."/>
            <person name="Rounsley S."/>
            <person name="Rokhsar D.S."/>
        </authorList>
    </citation>
    <scope>NUCLEOTIDE SEQUENCE [LARGE SCALE GENOMIC DNA]</scope>
    <source>
        <strain evidence="8">cv. AM560-2</strain>
        <tissue evidence="7">Leaf</tissue>
    </source>
</reference>
<keyword evidence="2 4" id="KW-0442">Lipid degradation</keyword>
<dbReference type="Gramene" id="Manes.09G009300.2.v8.1">
    <property type="protein sequence ID" value="Manes.09G009300.2.v8.1.CDS"/>
    <property type="gene ID" value="Manes.09G009300.v8.1"/>
</dbReference>
<dbReference type="SUPFAM" id="SSF52151">
    <property type="entry name" value="FabD/lysophospholipase-like"/>
    <property type="match status" value="1"/>
</dbReference>
<dbReference type="InterPro" id="IPR016035">
    <property type="entry name" value="Acyl_Trfase/lysoPLipase"/>
</dbReference>
<dbReference type="GO" id="GO:0016042">
    <property type="term" value="P:lipid catabolic process"/>
    <property type="evidence" value="ECO:0007669"/>
    <property type="project" value="UniProtKB-UniRule"/>
</dbReference>
<protein>
    <recommendedName>
        <fullName evidence="6">PNPLA domain-containing protein</fullName>
    </recommendedName>
</protein>
<dbReference type="Gene3D" id="3.40.1090.10">
    <property type="entry name" value="Cytosolic phospholipase A2 catalytic domain"/>
    <property type="match status" value="2"/>
</dbReference>
<dbReference type="Pfam" id="PF11815">
    <property type="entry name" value="DUF3336"/>
    <property type="match status" value="1"/>
</dbReference>
<dbReference type="OrthoDB" id="15478at2759"/>
<feature type="compositionally biased region" description="Low complexity" evidence="5">
    <location>
        <begin position="739"/>
        <end position="748"/>
    </location>
</feature>
<name>A0A251KIW4_MANES</name>
<feature type="region of interest" description="Disordered" evidence="5">
    <location>
        <begin position="798"/>
        <end position="833"/>
    </location>
</feature>
<dbReference type="AlphaFoldDB" id="A0A251KIW4"/>
<evidence type="ECO:0000256" key="1">
    <source>
        <dbReference type="ARBA" id="ARBA00022801"/>
    </source>
</evidence>
<keyword evidence="1 4" id="KW-0378">Hydrolase</keyword>
<accession>A0A251KIW4</accession>